<comment type="caution">
    <text evidence="4">The sequence shown here is derived from an EMBL/GenBank/DDBJ whole genome shotgun (WGS) entry which is preliminary data.</text>
</comment>
<evidence type="ECO:0000313" key="4">
    <source>
        <dbReference type="EMBL" id="KRN02365.1"/>
    </source>
</evidence>
<keyword evidence="2" id="KW-0812">Transmembrane</keyword>
<organism evidence="4 5">
    <name type="scientific">Levilactobacillus senmaizukei DSM 21775 = NBRC 103853</name>
    <dbReference type="NCBI Taxonomy" id="1423803"/>
    <lineage>
        <taxon>Bacteria</taxon>
        <taxon>Bacillati</taxon>
        <taxon>Bacillota</taxon>
        <taxon>Bacilli</taxon>
        <taxon>Lactobacillales</taxon>
        <taxon>Lactobacillaceae</taxon>
        <taxon>Levilactobacillus</taxon>
    </lineage>
</organism>
<dbReference type="InterPro" id="IPR047057">
    <property type="entry name" value="MerR_fam"/>
</dbReference>
<dbReference type="PROSITE" id="PS50937">
    <property type="entry name" value="HTH_MERR_2"/>
    <property type="match status" value="1"/>
</dbReference>
<keyword evidence="2" id="KW-1133">Transmembrane helix</keyword>
<dbReference type="GO" id="GO:0003677">
    <property type="term" value="F:DNA binding"/>
    <property type="evidence" value="ECO:0007669"/>
    <property type="project" value="UniProtKB-KW"/>
</dbReference>
<dbReference type="PRINTS" id="PR00040">
    <property type="entry name" value="HTHMERR"/>
</dbReference>
<evidence type="ECO:0000256" key="1">
    <source>
        <dbReference type="ARBA" id="ARBA00023125"/>
    </source>
</evidence>
<sequence length="242" mass="27421">MKTMSTYTTGELAKQFGISVRTLQYYDRQGLLPATIGPNGRRQYSQTDAQQLQLILLLKGMGLKLAVIKEILTSKRGTEILDLMLDQQVVLLKQAQTATEEKLKTIRKVRASLVGAASLPIKTIQDMEQIMKDRQRLRQLHVRLIGGGLLMDVIEVAGFIASWKTENWWIFGTTMGIAVIVAGWLVWHYFQSVCYVCPNCQTVFQPRFWTAFWAGHSPKTRKLTCPNCHQTGYCVEVIAKVK</sequence>
<evidence type="ECO:0000259" key="3">
    <source>
        <dbReference type="PROSITE" id="PS50937"/>
    </source>
</evidence>
<dbReference type="STRING" id="1423803.FD13_GL002048"/>
<dbReference type="AlphaFoldDB" id="A0A0R2DQS9"/>
<dbReference type="PATRIC" id="fig|1423803.3.peg.2108"/>
<reference evidence="4 5" key="1">
    <citation type="journal article" date="2015" name="Genome Announc.">
        <title>Expanding the biotechnology potential of lactobacilli through comparative genomics of 213 strains and associated genera.</title>
        <authorList>
            <person name="Sun Z."/>
            <person name="Harris H.M."/>
            <person name="McCann A."/>
            <person name="Guo C."/>
            <person name="Argimon S."/>
            <person name="Zhang W."/>
            <person name="Yang X."/>
            <person name="Jeffery I.B."/>
            <person name="Cooney J.C."/>
            <person name="Kagawa T.F."/>
            <person name="Liu W."/>
            <person name="Song Y."/>
            <person name="Salvetti E."/>
            <person name="Wrobel A."/>
            <person name="Rasinkangas P."/>
            <person name="Parkhill J."/>
            <person name="Rea M.C."/>
            <person name="O'Sullivan O."/>
            <person name="Ritari J."/>
            <person name="Douillard F.P."/>
            <person name="Paul Ross R."/>
            <person name="Yang R."/>
            <person name="Briner A.E."/>
            <person name="Felis G.E."/>
            <person name="de Vos W.M."/>
            <person name="Barrangou R."/>
            <person name="Klaenhammer T.R."/>
            <person name="Caufield P.W."/>
            <person name="Cui Y."/>
            <person name="Zhang H."/>
            <person name="O'Toole P.W."/>
        </authorList>
    </citation>
    <scope>NUCLEOTIDE SEQUENCE [LARGE SCALE GENOMIC DNA]</scope>
    <source>
        <strain evidence="4 5">DSM 21775</strain>
    </source>
</reference>
<protein>
    <submittedName>
        <fullName evidence="4">Transcriptional regulator</fullName>
    </submittedName>
</protein>
<dbReference type="InterPro" id="IPR009061">
    <property type="entry name" value="DNA-bd_dom_put_sf"/>
</dbReference>
<keyword evidence="2" id="KW-0472">Membrane</keyword>
<dbReference type="SMART" id="SM00422">
    <property type="entry name" value="HTH_MERR"/>
    <property type="match status" value="1"/>
</dbReference>
<dbReference type="EMBL" id="AYZH01000008">
    <property type="protein sequence ID" value="KRN02365.1"/>
    <property type="molecule type" value="Genomic_DNA"/>
</dbReference>
<feature type="transmembrane region" description="Helical" evidence="2">
    <location>
        <begin position="140"/>
        <end position="162"/>
    </location>
</feature>
<evidence type="ECO:0000256" key="2">
    <source>
        <dbReference type="SAM" id="Phobius"/>
    </source>
</evidence>
<dbReference type="InterPro" id="IPR000551">
    <property type="entry name" value="MerR-type_HTH_dom"/>
</dbReference>
<gene>
    <name evidence="4" type="ORF">FD13_GL002048</name>
</gene>
<name>A0A0R2DQS9_9LACO</name>
<proteinExistence type="predicted"/>
<dbReference type="SUPFAM" id="SSF46955">
    <property type="entry name" value="Putative DNA-binding domain"/>
    <property type="match status" value="1"/>
</dbReference>
<dbReference type="PANTHER" id="PTHR30204">
    <property type="entry name" value="REDOX-CYCLING DRUG-SENSING TRANSCRIPTIONAL ACTIVATOR SOXR"/>
    <property type="match status" value="1"/>
</dbReference>
<dbReference type="Pfam" id="PF13411">
    <property type="entry name" value="MerR_1"/>
    <property type="match status" value="1"/>
</dbReference>
<evidence type="ECO:0000313" key="5">
    <source>
        <dbReference type="Proteomes" id="UP000051589"/>
    </source>
</evidence>
<dbReference type="PANTHER" id="PTHR30204:SF96">
    <property type="entry name" value="CHROMOSOME-ANCHORING PROTEIN RACA"/>
    <property type="match status" value="1"/>
</dbReference>
<accession>A0A0R2DQS9</accession>
<feature type="transmembrane region" description="Helical" evidence="2">
    <location>
        <begin position="168"/>
        <end position="187"/>
    </location>
</feature>
<dbReference type="Proteomes" id="UP000051589">
    <property type="component" value="Unassembled WGS sequence"/>
</dbReference>
<dbReference type="GO" id="GO:0003700">
    <property type="term" value="F:DNA-binding transcription factor activity"/>
    <property type="evidence" value="ECO:0007669"/>
    <property type="project" value="InterPro"/>
</dbReference>
<dbReference type="Gene3D" id="1.10.1660.10">
    <property type="match status" value="1"/>
</dbReference>
<keyword evidence="5" id="KW-1185">Reference proteome</keyword>
<feature type="domain" description="HTH merR-type" evidence="3">
    <location>
        <begin position="6"/>
        <end position="74"/>
    </location>
</feature>
<keyword evidence="1" id="KW-0238">DNA-binding</keyword>